<dbReference type="Proteomes" id="UP001344906">
    <property type="component" value="Unassembled WGS sequence"/>
</dbReference>
<dbReference type="InterPro" id="IPR027417">
    <property type="entry name" value="P-loop_NTPase"/>
</dbReference>
<proteinExistence type="predicted"/>
<dbReference type="PANTHER" id="PTHR44688">
    <property type="entry name" value="DNA-BINDING TRANSCRIPTIONAL ACTIVATOR DEVR_DOSR"/>
    <property type="match status" value="1"/>
</dbReference>
<dbReference type="InterPro" id="IPR059106">
    <property type="entry name" value="WHD_MalT"/>
</dbReference>
<dbReference type="Pfam" id="PF25873">
    <property type="entry name" value="WHD_MalT"/>
    <property type="match status" value="1"/>
</dbReference>
<dbReference type="RefSeq" id="WP_338249442.1">
    <property type="nucleotide sequence ID" value="NZ_BSRI01000001.1"/>
</dbReference>
<feature type="domain" description="HTH luxR-type" evidence="4">
    <location>
        <begin position="495"/>
        <end position="560"/>
    </location>
</feature>
<sequence length="562" mass="63797">MTRNFIPVVVDEYLWLADQTDKTSPAIIVGSHDWYAWLADDQHTSFAFKQSSGNFTARHERQRNGWYWYAYRKRGGRIHKIYLGRPAEMSLQRLEHAACVLAARVEPPNRDAPQAIQVCTARGQRPQVVLAEKFAFPTMAGNPVERPRLFTFLTSGARGKLTLISAPAGWGKTILLSSWCASHHAPHWPHGWITLDSHDNDIQSFWSNILAALDLLHTGIAAQSRTLLVHPEDETIHMVIKTLLNACQQLTMDTIIIIDNYQAIQAAEIHRSLSFFLDHLPARLHVIISSRTMPPLPLARLRVQGALTEIRQHQLRFTEDEAGAFFRRTQGITLDDSECAALTVRTEGWIAGLQLALLSISDKQHVDTYLNHNRYIRDYLIEEVIQQQTTEVQQFMLRTSIVTRLNAGLCDTLRQAGDSQLLLEQLERANLCQPLTDQHGSWYSYAPLLRETLLYLLQRTDAQQVQQLHQRASQWYEQQAPRQSITLSEHVGPKSGAMLEPLTRREQQVLRQLLNGASNRDIARSLIISEGTVKKHVFNICSKLGVQSRSQAMARSIALSLL</sequence>
<evidence type="ECO:0000313" key="6">
    <source>
        <dbReference type="Proteomes" id="UP001344906"/>
    </source>
</evidence>
<protein>
    <recommendedName>
        <fullName evidence="4">HTH luxR-type domain-containing protein</fullName>
    </recommendedName>
</protein>
<dbReference type="InterPro" id="IPR000792">
    <property type="entry name" value="Tscrpt_reg_LuxR_C"/>
</dbReference>
<evidence type="ECO:0000259" key="4">
    <source>
        <dbReference type="PROSITE" id="PS50043"/>
    </source>
</evidence>
<keyword evidence="3" id="KW-0804">Transcription</keyword>
<evidence type="ECO:0000256" key="1">
    <source>
        <dbReference type="ARBA" id="ARBA00023015"/>
    </source>
</evidence>
<dbReference type="SUPFAM" id="SSF46894">
    <property type="entry name" value="C-terminal effector domain of the bipartite response regulators"/>
    <property type="match status" value="1"/>
</dbReference>
<dbReference type="SUPFAM" id="SSF52540">
    <property type="entry name" value="P-loop containing nucleoside triphosphate hydrolases"/>
    <property type="match status" value="1"/>
</dbReference>
<gene>
    <name evidence="5" type="ORF">KDH_21060</name>
</gene>
<dbReference type="PROSITE" id="PS00622">
    <property type="entry name" value="HTH_LUXR_1"/>
    <property type="match status" value="1"/>
</dbReference>
<dbReference type="Gene3D" id="3.40.50.300">
    <property type="entry name" value="P-loop containing nucleotide triphosphate hydrolases"/>
    <property type="match status" value="1"/>
</dbReference>
<name>A0ABQ6FQG3_9CHLR</name>
<reference evidence="5 6" key="1">
    <citation type="submission" date="2023-02" db="EMBL/GenBank/DDBJ databases">
        <title>Dictyobacter halimunensis sp. nov., a new member of the class Ktedonobacteria from forest soil in a geothermal area.</title>
        <authorList>
            <person name="Rachmania M.K."/>
            <person name="Ningsih F."/>
            <person name="Sakai Y."/>
            <person name="Yabe S."/>
            <person name="Yokota A."/>
            <person name="Sjamsuridzal W."/>
        </authorList>
    </citation>
    <scope>NUCLEOTIDE SEQUENCE [LARGE SCALE GENOMIC DNA]</scope>
    <source>
        <strain evidence="5 6">S3.2.2.5</strain>
    </source>
</reference>
<accession>A0ABQ6FQG3</accession>
<evidence type="ECO:0000256" key="3">
    <source>
        <dbReference type="ARBA" id="ARBA00023163"/>
    </source>
</evidence>
<dbReference type="PRINTS" id="PR00038">
    <property type="entry name" value="HTHLUXR"/>
</dbReference>
<evidence type="ECO:0000256" key="2">
    <source>
        <dbReference type="ARBA" id="ARBA00023125"/>
    </source>
</evidence>
<dbReference type="InterPro" id="IPR016032">
    <property type="entry name" value="Sig_transdc_resp-reg_C-effctor"/>
</dbReference>
<organism evidence="5 6">
    <name type="scientific">Dictyobacter halimunensis</name>
    <dbReference type="NCBI Taxonomy" id="3026934"/>
    <lineage>
        <taxon>Bacteria</taxon>
        <taxon>Bacillati</taxon>
        <taxon>Chloroflexota</taxon>
        <taxon>Ktedonobacteria</taxon>
        <taxon>Ktedonobacterales</taxon>
        <taxon>Dictyobacteraceae</taxon>
        <taxon>Dictyobacter</taxon>
    </lineage>
</organism>
<dbReference type="EMBL" id="BSRI01000001">
    <property type="protein sequence ID" value="GLV55259.1"/>
    <property type="molecule type" value="Genomic_DNA"/>
</dbReference>
<keyword evidence="2" id="KW-0238">DNA-binding</keyword>
<dbReference type="PANTHER" id="PTHR44688:SF16">
    <property type="entry name" value="DNA-BINDING TRANSCRIPTIONAL ACTIVATOR DEVR_DOSR"/>
    <property type="match status" value="1"/>
</dbReference>
<dbReference type="Pfam" id="PF00196">
    <property type="entry name" value="GerE"/>
    <property type="match status" value="1"/>
</dbReference>
<dbReference type="InterPro" id="IPR036388">
    <property type="entry name" value="WH-like_DNA-bd_sf"/>
</dbReference>
<dbReference type="SMART" id="SM00421">
    <property type="entry name" value="HTH_LUXR"/>
    <property type="match status" value="1"/>
</dbReference>
<comment type="caution">
    <text evidence="5">The sequence shown here is derived from an EMBL/GenBank/DDBJ whole genome shotgun (WGS) entry which is preliminary data.</text>
</comment>
<dbReference type="Gene3D" id="1.10.10.10">
    <property type="entry name" value="Winged helix-like DNA-binding domain superfamily/Winged helix DNA-binding domain"/>
    <property type="match status" value="1"/>
</dbReference>
<keyword evidence="6" id="KW-1185">Reference proteome</keyword>
<evidence type="ECO:0000313" key="5">
    <source>
        <dbReference type="EMBL" id="GLV55259.1"/>
    </source>
</evidence>
<dbReference type="PROSITE" id="PS50043">
    <property type="entry name" value="HTH_LUXR_2"/>
    <property type="match status" value="1"/>
</dbReference>
<keyword evidence="1" id="KW-0805">Transcription regulation</keyword>
<dbReference type="CDD" id="cd06170">
    <property type="entry name" value="LuxR_C_like"/>
    <property type="match status" value="1"/>
</dbReference>